<comment type="caution">
    <text evidence="2">The sequence shown here is derived from an EMBL/GenBank/DDBJ whole genome shotgun (WGS) entry which is preliminary data.</text>
</comment>
<dbReference type="EMBL" id="JYNL01000069">
    <property type="protein sequence ID" value="KMO67622.1"/>
    <property type="molecule type" value="Genomic_DNA"/>
</dbReference>
<dbReference type="PATRIC" id="fig|37916.4.peg.6890"/>
<keyword evidence="1" id="KW-0472">Membrane</keyword>
<evidence type="ECO:0008006" key="4">
    <source>
        <dbReference type="Google" id="ProtNLM"/>
    </source>
</evidence>
<accession>A0A0J6VD90</accession>
<dbReference type="PROSITE" id="PS51257">
    <property type="entry name" value="PROKAR_LIPOPROTEIN"/>
    <property type="match status" value="1"/>
</dbReference>
<reference evidence="2 3" key="1">
    <citation type="journal article" date="2015" name="Genome Biol. Evol.">
        <title>Characterization of Three Mycobacterium spp. with Potential Use in Bioremediation by Genome Sequencing and Comparative Genomics.</title>
        <authorList>
            <person name="Das S."/>
            <person name="Pettersson B.M."/>
            <person name="Behra P.R."/>
            <person name="Ramesh M."/>
            <person name="Dasgupta S."/>
            <person name="Bhattacharya A."/>
            <person name="Kirsebom L.A."/>
        </authorList>
    </citation>
    <scope>NUCLEOTIDE SEQUENCE [LARGE SCALE GENOMIC DNA]</scope>
    <source>
        <strain evidence="2 3">DSM 43826</strain>
    </source>
</reference>
<keyword evidence="1" id="KW-1133">Transmembrane helix</keyword>
<evidence type="ECO:0000313" key="3">
    <source>
        <dbReference type="Proteomes" id="UP000036513"/>
    </source>
</evidence>
<protein>
    <recommendedName>
        <fullName evidence="4">Lipoprotein</fullName>
    </recommendedName>
</protein>
<keyword evidence="3" id="KW-1185">Reference proteome</keyword>
<feature type="transmembrane region" description="Helical" evidence="1">
    <location>
        <begin position="35"/>
        <end position="56"/>
    </location>
</feature>
<name>A0A0J6VD90_9MYCO</name>
<evidence type="ECO:0000256" key="1">
    <source>
        <dbReference type="SAM" id="Phobius"/>
    </source>
</evidence>
<proteinExistence type="predicted"/>
<feature type="transmembrane region" description="Helical" evidence="1">
    <location>
        <begin position="12"/>
        <end position="29"/>
    </location>
</feature>
<evidence type="ECO:0000313" key="2">
    <source>
        <dbReference type="EMBL" id="KMO67622.1"/>
    </source>
</evidence>
<dbReference type="Proteomes" id="UP000036513">
    <property type="component" value="Unassembled WGS sequence"/>
</dbReference>
<dbReference type="AlphaFoldDB" id="A0A0J6VD90"/>
<organism evidence="2 3">
    <name type="scientific">Mycolicibacterium chlorophenolicum</name>
    <dbReference type="NCBI Taxonomy" id="37916"/>
    <lineage>
        <taxon>Bacteria</taxon>
        <taxon>Bacillati</taxon>
        <taxon>Actinomycetota</taxon>
        <taxon>Actinomycetes</taxon>
        <taxon>Mycobacteriales</taxon>
        <taxon>Mycobacteriaceae</taxon>
        <taxon>Mycolicibacterium</taxon>
    </lineage>
</organism>
<dbReference type="RefSeq" id="WP_048473791.1">
    <property type="nucleotide sequence ID" value="NZ_JYNL01000069.1"/>
</dbReference>
<gene>
    <name evidence="2" type="ORF">MCHLDSM_06874</name>
</gene>
<keyword evidence="1" id="KW-0812">Transmembrane</keyword>
<sequence>MARGEHPRRTVFYGACLLAAAFLSCWVAASVHTTWLSALIYVAAAVATCVGAVMTLRDYG</sequence>